<protein>
    <submittedName>
        <fullName evidence="1">Uncharacterized protein</fullName>
    </submittedName>
</protein>
<sequence>MIVHQFIILKNQRGIPITWNVPSFGIYLV</sequence>
<organism evidence="1">
    <name type="scientific">Siphoviridae sp. ct3z32</name>
    <dbReference type="NCBI Taxonomy" id="2825327"/>
    <lineage>
        <taxon>Viruses</taxon>
        <taxon>Duplodnaviria</taxon>
        <taxon>Heunggongvirae</taxon>
        <taxon>Uroviricota</taxon>
        <taxon>Caudoviricetes</taxon>
    </lineage>
</organism>
<proteinExistence type="predicted"/>
<dbReference type="EMBL" id="BK016267">
    <property type="protein sequence ID" value="DAG06238.1"/>
    <property type="molecule type" value="Genomic_DNA"/>
</dbReference>
<accession>A0A8S5VHS7</accession>
<evidence type="ECO:0000313" key="1">
    <source>
        <dbReference type="EMBL" id="DAG06238.1"/>
    </source>
</evidence>
<reference evidence="1" key="1">
    <citation type="journal article" date="2021" name="Proc. Natl. Acad. Sci. U.S.A.">
        <title>A Catalog of Tens of Thousands of Viruses from Human Metagenomes Reveals Hidden Associations with Chronic Diseases.</title>
        <authorList>
            <person name="Tisza M.J."/>
            <person name="Buck C.B."/>
        </authorList>
    </citation>
    <scope>NUCLEOTIDE SEQUENCE</scope>
    <source>
        <strain evidence="1">Ct3z32</strain>
    </source>
</reference>
<name>A0A8S5VHS7_9CAUD</name>